<dbReference type="Pfam" id="PF00406">
    <property type="entry name" value="ADK"/>
    <property type="match status" value="1"/>
</dbReference>
<dbReference type="NCBIfam" id="TIGR01351">
    <property type="entry name" value="adk"/>
    <property type="match status" value="1"/>
</dbReference>
<dbReference type="InParanoid" id="D8QT58"/>
<dbReference type="PROSITE" id="PS00113">
    <property type="entry name" value="ADENYLATE_KINASE"/>
    <property type="match status" value="1"/>
</dbReference>
<dbReference type="AlphaFoldDB" id="D8QT58"/>
<keyword evidence="5" id="KW-0150">Chloroplast</keyword>
<dbReference type="EC" id="2.7.4.3" evidence="4"/>
<name>D8QT58_SELML</name>
<evidence type="ECO:0000256" key="3">
    <source>
        <dbReference type="ARBA" id="ARBA00007220"/>
    </source>
</evidence>
<dbReference type="InterPro" id="IPR027417">
    <property type="entry name" value="P-loop_NTPase"/>
</dbReference>
<accession>D8QT58</accession>
<dbReference type="Gene3D" id="3.40.50.300">
    <property type="entry name" value="P-loop containing nucleotide triphosphate hydrolases"/>
    <property type="match status" value="1"/>
</dbReference>
<dbReference type="HOGENOM" id="CLU_032354_6_0_1"/>
<sequence length="279" mass="30479">MAASPGASHLHARSGSSRSPANQALSASSIALPQRCIECRISSASSPSQRQIVHAVAREPLKVMISGAPASGKGTQCELITDKYGLVHIAAGDLLRAEVAAGTENGIKAQEYMNKGQLVPNEIVVSMVKRRLEEQDAQEKGWLLDGYPRSVSQAEALEALNIRPHVFILLQVPEDILVERVVGRRLDPVTGKIYHLTYAPPETPEIEARLTQRSDDTEERVKLRLKTHRQNVEDVLSIYSDVIVPVDGNRPKTEVFSSIDSILNEMVQSEQLGEAMSSS</sequence>
<dbReference type="OrthoDB" id="439792at2759"/>
<dbReference type="GO" id="GO:0005737">
    <property type="term" value="C:cytoplasm"/>
    <property type="evidence" value="ECO:0000318"/>
    <property type="project" value="GO_Central"/>
</dbReference>
<evidence type="ECO:0000256" key="6">
    <source>
        <dbReference type="ARBA" id="ARBA00022640"/>
    </source>
</evidence>
<dbReference type="HAMAP" id="MF_00235">
    <property type="entry name" value="Adenylate_kinase_Adk"/>
    <property type="match status" value="1"/>
</dbReference>
<evidence type="ECO:0000256" key="7">
    <source>
        <dbReference type="ARBA" id="ARBA00022679"/>
    </source>
</evidence>
<dbReference type="InterPro" id="IPR006259">
    <property type="entry name" value="Adenyl_kin_sub"/>
</dbReference>
<comment type="similarity">
    <text evidence="3 11">Belongs to the adenylate kinase family.</text>
</comment>
<keyword evidence="7 11" id="KW-0808">Transferase</keyword>
<dbReference type="FunFam" id="3.40.50.300:FF:001694">
    <property type="entry name" value="Adenylate kinase, chloroplastic"/>
    <property type="match status" value="1"/>
</dbReference>
<dbReference type="InterPro" id="IPR000850">
    <property type="entry name" value="Adenylat/UMP-CMP_kin"/>
</dbReference>
<keyword evidence="8" id="KW-0547">Nucleotide-binding</keyword>
<dbReference type="GO" id="GO:0005524">
    <property type="term" value="F:ATP binding"/>
    <property type="evidence" value="ECO:0007669"/>
    <property type="project" value="UniProtKB-KW"/>
</dbReference>
<feature type="region of interest" description="Disordered" evidence="12">
    <location>
        <begin position="1"/>
        <end position="24"/>
    </location>
</feature>
<keyword evidence="9 11" id="KW-0418">Kinase</keyword>
<evidence type="ECO:0000256" key="8">
    <source>
        <dbReference type="ARBA" id="ARBA00022741"/>
    </source>
</evidence>
<organism evidence="14">
    <name type="scientific">Selaginella moellendorffii</name>
    <name type="common">Spikemoss</name>
    <dbReference type="NCBI Taxonomy" id="88036"/>
    <lineage>
        <taxon>Eukaryota</taxon>
        <taxon>Viridiplantae</taxon>
        <taxon>Streptophyta</taxon>
        <taxon>Embryophyta</taxon>
        <taxon>Tracheophyta</taxon>
        <taxon>Lycopodiopsida</taxon>
        <taxon>Selaginellales</taxon>
        <taxon>Selaginellaceae</taxon>
        <taxon>Selaginella</taxon>
    </lineage>
</organism>
<dbReference type="PANTHER" id="PTHR23359">
    <property type="entry name" value="NUCLEOTIDE KINASE"/>
    <property type="match status" value="1"/>
</dbReference>
<dbReference type="Gramene" id="EFJ37059">
    <property type="protein sequence ID" value="EFJ37059"/>
    <property type="gene ID" value="SELMODRAFT_77790"/>
</dbReference>
<feature type="compositionally biased region" description="Polar residues" evidence="12">
    <location>
        <begin position="14"/>
        <end position="24"/>
    </location>
</feature>
<dbReference type="FunCoup" id="D8QT58">
    <property type="interactions" value="1927"/>
</dbReference>
<dbReference type="OMA" id="YHEMLDG"/>
<evidence type="ECO:0000256" key="10">
    <source>
        <dbReference type="ARBA" id="ARBA00022840"/>
    </source>
</evidence>
<keyword evidence="10" id="KW-0067">ATP-binding</keyword>
<dbReference type="PRINTS" id="PR00094">
    <property type="entry name" value="ADENYLTKNASE"/>
</dbReference>
<evidence type="ECO:0000256" key="5">
    <source>
        <dbReference type="ARBA" id="ARBA00022528"/>
    </source>
</evidence>
<dbReference type="GO" id="GO:0009507">
    <property type="term" value="C:chloroplast"/>
    <property type="evidence" value="ECO:0007669"/>
    <property type="project" value="UniProtKB-SubCell"/>
</dbReference>
<dbReference type="GO" id="GO:0004017">
    <property type="term" value="F:AMP kinase activity"/>
    <property type="evidence" value="ECO:0000318"/>
    <property type="project" value="GO_Central"/>
</dbReference>
<dbReference type="STRING" id="88036.D8QT58"/>
<comment type="catalytic activity">
    <reaction evidence="1">
        <text>AMP + ATP = 2 ADP</text>
        <dbReference type="Rhea" id="RHEA:12973"/>
        <dbReference type="ChEBI" id="CHEBI:30616"/>
        <dbReference type="ChEBI" id="CHEBI:456215"/>
        <dbReference type="ChEBI" id="CHEBI:456216"/>
        <dbReference type="EC" id="2.7.4.3"/>
    </reaction>
</comment>
<evidence type="ECO:0000313" key="13">
    <source>
        <dbReference type="EMBL" id="EFJ37059.1"/>
    </source>
</evidence>
<evidence type="ECO:0000313" key="14">
    <source>
        <dbReference type="Proteomes" id="UP000001514"/>
    </source>
</evidence>
<dbReference type="eggNOG" id="KOG3078">
    <property type="taxonomic scope" value="Eukaryota"/>
</dbReference>
<evidence type="ECO:0000256" key="1">
    <source>
        <dbReference type="ARBA" id="ARBA00000582"/>
    </source>
</evidence>
<evidence type="ECO:0000256" key="9">
    <source>
        <dbReference type="ARBA" id="ARBA00022777"/>
    </source>
</evidence>
<reference evidence="13 14" key="1">
    <citation type="journal article" date="2011" name="Science">
        <title>The Selaginella genome identifies genetic changes associated with the evolution of vascular plants.</title>
        <authorList>
            <person name="Banks J.A."/>
            <person name="Nishiyama T."/>
            <person name="Hasebe M."/>
            <person name="Bowman J.L."/>
            <person name="Gribskov M."/>
            <person name="dePamphilis C."/>
            <person name="Albert V.A."/>
            <person name="Aono N."/>
            <person name="Aoyama T."/>
            <person name="Ambrose B.A."/>
            <person name="Ashton N.W."/>
            <person name="Axtell M.J."/>
            <person name="Barker E."/>
            <person name="Barker M.S."/>
            <person name="Bennetzen J.L."/>
            <person name="Bonawitz N.D."/>
            <person name="Chapple C."/>
            <person name="Cheng C."/>
            <person name="Correa L.G."/>
            <person name="Dacre M."/>
            <person name="DeBarry J."/>
            <person name="Dreyer I."/>
            <person name="Elias M."/>
            <person name="Engstrom E.M."/>
            <person name="Estelle M."/>
            <person name="Feng L."/>
            <person name="Finet C."/>
            <person name="Floyd S.K."/>
            <person name="Frommer W.B."/>
            <person name="Fujita T."/>
            <person name="Gramzow L."/>
            <person name="Gutensohn M."/>
            <person name="Harholt J."/>
            <person name="Hattori M."/>
            <person name="Heyl A."/>
            <person name="Hirai T."/>
            <person name="Hiwatashi Y."/>
            <person name="Ishikawa M."/>
            <person name="Iwata M."/>
            <person name="Karol K.G."/>
            <person name="Koehler B."/>
            <person name="Kolukisaoglu U."/>
            <person name="Kubo M."/>
            <person name="Kurata T."/>
            <person name="Lalonde S."/>
            <person name="Li K."/>
            <person name="Li Y."/>
            <person name="Litt A."/>
            <person name="Lyons E."/>
            <person name="Manning G."/>
            <person name="Maruyama T."/>
            <person name="Michael T.P."/>
            <person name="Mikami K."/>
            <person name="Miyazaki S."/>
            <person name="Morinaga S."/>
            <person name="Murata T."/>
            <person name="Mueller-Roeber B."/>
            <person name="Nelson D.R."/>
            <person name="Obara M."/>
            <person name="Oguri Y."/>
            <person name="Olmstead R.G."/>
            <person name="Onodera N."/>
            <person name="Petersen B.L."/>
            <person name="Pils B."/>
            <person name="Prigge M."/>
            <person name="Rensing S.A."/>
            <person name="Riano-Pachon D.M."/>
            <person name="Roberts A.W."/>
            <person name="Sato Y."/>
            <person name="Scheller H.V."/>
            <person name="Schulz B."/>
            <person name="Schulz C."/>
            <person name="Shakirov E.V."/>
            <person name="Shibagaki N."/>
            <person name="Shinohara N."/>
            <person name="Shippen D.E."/>
            <person name="Soerensen I."/>
            <person name="Sotooka R."/>
            <person name="Sugimoto N."/>
            <person name="Sugita M."/>
            <person name="Sumikawa N."/>
            <person name="Tanurdzic M."/>
            <person name="Theissen G."/>
            <person name="Ulvskov P."/>
            <person name="Wakazuki S."/>
            <person name="Weng J.K."/>
            <person name="Willats W.W."/>
            <person name="Wipf D."/>
            <person name="Wolf P.G."/>
            <person name="Yang L."/>
            <person name="Zimmer A.D."/>
            <person name="Zhu Q."/>
            <person name="Mitros T."/>
            <person name="Hellsten U."/>
            <person name="Loque D."/>
            <person name="Otillar R."/>
            <person name="Salamov A."/>
            <person name="Schmutz J."/>
            <person name="Shapiro H."/>
            <person name="Lindquist E."/>
            <person name="Lucas S."/>
            <person name="Rokhsar D."/>
            <person name="Grigoriev I.V."/>
        </authorList>
    </citation>
    <scope>NUCLEOTIDE SEQUENCE [LARGE SCALE GENOMIC DNA]</scope>
</reference>
<dbReference type="EMBL" id="GL377566">
    <property type="protein sequence ID" value="EFJ37059.1"/>
    <property type="molecule type" value="Genomic_DNA"/>
</dbReference>
<dbReference type="KEGG" id="smo:SELMODRAFT_77790"/>
<evidence type="ECO:0000256" key="4">
    <source>
        <dbReference type="ARBA" id="ARBA00012955"/>
    </source>
</evidence>
<dbReference type="InterPro" id="IPR033690">
    <property type="entry name" value="Adenylat_kinase_CS"/>
</dbReference>
<keyword evidence="6" id="KW-0934">Plastid</keyword>
<protein>
    <recommendedName>
        <fullName evidence="4">adenylate kinase</fullName>
        <ecNumber evidence="4">2.7.4.3</ecNumber>
    </recommendedName>
</protein>
<dbReference type="CDD" id="cd01428">
    <property type="entry name" value="ADK"/>
    <property type="match status" value="1"/>
</dbReference>
<proteinExistence type="inferred from homology"/>
<evidence type="ECO:0000256" key="12">
    <source>
        <dbReference type="SAM" id="MobiDB-lite"/>
    </source>
</evidence>
<dbReference type="Proteomes" id="UP000001514">
    <property type="component" value="Unassembled WGS sequence"/>
</dbReference>
<evidence type="ECO:0000256" key="2">
    <source>
        <dbReference type="ARBA" id="ARBA00004229"/>
    </source>
</evidence>
<evidence type="ECO:0000256" key="11">
    <source>
        <dbReference type="RuleBase" id="RU003330"/>
    </source>
</evidence>
<dbReference type="SUPFAM" id="SSF52540">
    <property type="entry name" value="P-loop containing nucleoside triphosphate hydrolases"/>
    <property type="match status" value="1"/>
</dbReference>
<comment type="subcellular location">
    <subcellularLocation>
        <location evidence="2">Plastid</location>
        <location evidence="2">Chloroplast</location>
    </subcellularLocation>
</comment>
<keyword evidence="14" id="KW-1185">Reference proteome</keyword>
<gene>
    <name evidence="13" type="ORF">SELMODRAFT_77790</name>
</gene>